<protein>
    <submittedName>
        <fullName evidence="7">(2Fe-2S)-binding protein</fullName>
    </submittedName>
</protein>
<keyword evidence="2" id="KW-0479">Metal-binding</keyword>
<comment type="caution">
    <text evidence="7">The sequence shown here is derived from an EMBL/GenBank/DDBJ whole genome shotgun (WGS) entry which is preliminary data.</text>
</comment>
<dbReference type="AlphaFoldDB" id="A0A370KY59"/>
<dbReference type="GO" id="GO:0051537">
    <property type="term" value="F:2 iron, 2 sulfur cluster binding"/>
    <property type="evidence" value="ECO:0007669"/>
    <property type="project" value="UniProtKB-KW"/>
</dbReference>
<gene>
    <name evidence="7" type="ORF">DWE98_27190</name>
</gene>
<dbReference type="Proteomes" id="UP000255207">
    <property type="component" value="Unassembled WGS sequence"/>
</dbReference>
<evidence type="ECO:0000256" key="4">
    <source>
        <dbReference type="ARBA" id="ARBA00023004"/>
    </source>
</evidence>
<feature type="domain" description="Rieske" evidence="6">
    <location>
        <begin position="27"/>
        <end position="133"/>
    </location>
</feature>
<dbReference type="GO" id="GO:0016491">
    <property type="term" value="F:oxidoreductase activity"/>
    <property type="evidence" value="ECO:0007669"/>
    <property type="project" value="UniProtKB-KW"/>
</dbReference>
<dbReference type="PANTHER" id="PTHR21266:SF59">
    <property type="entry name" value="BLR4922 PROTEIN"/>
    <property type="match status" value="1"/>
</dbReference>
<reference evidence="8" key="1">
    <citation type="submission" date="2018-07" db="EMBL/GenBank/DDBJ databases">
        <authorList>
            <person name="Safronova V.I."/>
            <person name="Chirak E.R."/>
            <person name="Sazanova A.L."/>
        </authorList>
    </citation>
    <scope>NUCLEOTIDE SEQUENCE [LARGE SCALE GENOMIC DNA]</scope>
    <source>
        <strain evidence="8">RCAM04685</strain>
    </source>
</reference>
<dbReference type="RefSeq" id="WP_114832457.1">
    <property type="nucleotide sequence ID" value="NZ_QQTO01000030.1"/>
</dbReference>
<dbReference type="EMBL" id="QQTP01000025">
    <property type="protein sequence ID" value="RDJ19911.1"/>
    <property type="molecule type" value="Genomic_DNA"/>
</dbReference>
<dbReference type="Gene3D" id="3.90.380.10">
    <property type="entry name" value="Naphthalene 1,2-dioxygenase Alpha Subunit, Chain A, domain 1"/>
    <property type="match status" value="1"/>
</dbReference>
<dbReference type="InterPro" id="IPR036922">
    <property type="entry name" value="Rieske_2Fe-2S_sf"/>
</dbReference>
<evidence type="ECO:0000256" key="2">
    <source>
        <dbReference type="ARBA" id="ARBA00022723"/>
    </source>
</evidence>
<evidence type="ECO:0000256" key="1">
    <source>
        <dbReference type="ARBA" id="ARBA00022714"/>
    </source>
</evidence>
<dbReference type="Pfam" id="PF19301">
    <property type="entry name" value="LigXa_C"/>
    <property type="match status" value="1"/>
</dbReference>
<dbReference type="PANTHER" id="PTHR21266">
    <property type="entry name" value="IRON-SULFUR DOMAIN CONTAINING PROTEIN"/>
    <property type="match status" value="1"/>
</dbReference>
<dbReference type="InterPro" id="IPR045623">
    <property type="entry name" value="LigXa_C"/>
</dbReference>
<dbReference type="GO" id="GO:0046872">
    <property type="term" value="F:metal ion binding"/>
    <property type="evidence" value="ECO:0007669"/>
    <property type="project" value="UniProtKB-KW"/>
</dbReference>
<keyword evidence="8" id="KW-1185">Reference proteome</keyword>
<evidence type="ECO:0000259" key="6">
    <source>
        <dbReference type="PROSITE" id="PS51296"/>
    </source>
</evidence>
<keyword evidence="1" id="KW-0001">2Fe-2S</keyword>
<dbReference type="SUPFAM" id="SSF50022">
    <property type="entry name" value="ISP domain"/>
    <property type="match status" value="1"/>
</dbReference>
<keyword evidence="4" id="KW-0408">Iron</keyword>
<evidence type="ECO:0000313" key="7">
    <source>
        <dbReference type="EMBL" id="RDJ19911.1"/>
    </source>
</evidence>
<sequence>MISAQDSELLTRVGPGAALGELMRQYWIPACLSSELESDGAPVRIMLLGEKLIAFRDSEGRVGLMDHRCPHRCASLFFGRNEEGGIRCAYHGWKFGADGQCLDMPNVPPDYEFSPRVKVTAYPTKEMGGLVWTYMGKREKAPPPPAIEVLSLPLEDLQIRCHMRECNWLQSLEGDIDTSHFGFLHVGTVDADDVDEDNMHRWGLLDRAPMYKVKDTDWGTMYAAYRPADAGQLYYRFAHFMFPCFAMPPDGNIEDMIQTTLNVPMDDEHTMVYNLAWKRRTPSMRKLKDGSPIPGASVNLNYMPRTDDWFGRWRLVARKDNDYQINREMQQNDVSYTGIEGVGVQDQAMVESMGPIVDRTLEHLAPSDRMISATRRRIIAAARAFQSDGSLPATVENPEVTRRARGGSIIADERIDWLDVYAQGLGNAKSPANFLSSAAE</sequence>
<evidence type="ECO:0000256" key="5">
    <source>
        <dbReference type="ARBA" id="ARBA00023014"/>
    </source>
</evidence>
<dbReference type="Gene3D" id="2.102.10.10">
    <property type="entry name" value="Rieske [2Fe-2S] iron-sulphur domain"/>
    <property type="match status" value="1"/>
</dbReference>
<dbReference type="OrthoDB" id="9800776at2"/>
<dbReference type="PROSITE" id="PS51296">
    <property type="entry name" value="RIESKE"/>
    <property type="match status" value="1"/>
</dbReference>
<keyword evidence="3" id="KW-0560">Oxidoreductase</keyword>
<dbReference type="CDD" id="cd03479">
    <property type="entry name" value="Rieske_RO_Alpha_PhDO_like"/>
    <property type="match status" value="1"/>
</dbReference>
<name>A0A370KY59_9HYPH</name>
<proteinExistence type="predicted"/>
<keyword evidence="5" id="KW-0411">Iron-sulfur</keyword>
<accession>A0A370KY59</accession>
<organism evidence="7 8">
    <name type="scientific">Bosea caraganae</name>
    <dbReference type="NCBI Taxonomy" id="2763117"/>
    <lineage>
        <taxon>Bacteria</taxon>
        <taxon>Pseudomonadati</taxon>
        <taxon>Pseudomonadota</taxon>
        <taxon>Alphaproteobacteria</taxon>
        <taxon>Hyphomicrobiales</taxon>
        <taxon>Boseaceae</taxon>
        <taxon>Bosea</taxon>
    </lineage>
</organism>
<dbReference type="InterPro" id="IPR050584">
    <property type="entry name" value="Cholesterol_7-desaturase"/>
</dbReference>
<evidence type="ECO:0000313" key="8">
    <source>
        <dbReference type="Proteomes" id="UP000255207"/>
    </source>
</evidence>
<dbReference type="SUPFAM" id="SSF55961">
    <property type="entry name" value="Bet v1-like"/>
    <property type="match status" value="1"/>
</dbReference>
<dbReference type="InterPro" id="IPR017941">
    <property type="entry name" value="Rieske_2Fe-2S"/>
</dbReference>
<evidence type="ECO:0000256" key="3">
    <source>
        <dbReference type="ARBA" id="ARBA00023002"/>
    </source>
</evidence>
<dbReference type="Pfam" id="PF00355">
    <property type="entry name" value="Rieske"/>
    <property type="match status" value="1"/>
</dbReference>